<protein>
    <submittedName>
        <fullName evidence="2">Uncharacterized protein</fullName>
    </submittedName>
</protein>
<proteinExistence type="predicted"/>
<reference evidence="3" key="2">
    <citation type="submission" date="2012-02" db="EMBL/GenBank/DDBJ databases">
        <title>Complete genome sequence of Blastococcus saxobsidens strain DD2.</title>
        <authorList>
            <person name="Genoscope."/>
        </authorList>
    </citation>
    <scope>NUCLEOTIDE SEQUENCE [LARGE SCALE GENOMIC DNA]</scope>
    <source>
        <strain evidence="3">DD2</strain>
    </source>
</reference>
<dbReference type="HOGENOM" id="CLU_2714317_0_0_11"/>
<name>H6RKI3_BLASD</name>
<keyword evidence="3" id="KW-1185">Reference proteome</keyword>
<reference evidence="2 3" key="1">
    <citation type="journal article" date="2012" name="J. Bacteriol.">
        <title>Genome Sequence of Blastococcus saxobsidens DD2, a Stone-Inhabiting Bacterium.</title>
        <authorList>
            <person name="Chouaia B."/>
            <person name="Crotti E."/>
            <person name="Brusetti L."/>
            <person name="Daffonchio D."/>
            <person name="Essoussi I."/>
            <person name="Nouioui I."/>
            <person name="Sbissi I."/>
            <person name="Ghodhbane-Gtari F."/>
            <person name="Gtari M."/>
            <person name="Vacherie B."/>
            <person name="Barbe V."/>
            <person name="Medigue C."/>
            <person name="Gury J."/>
            <person name="Pujic P."/>
            <person name="Normand P."/>
        </authorList>
    </citation>
    <scope>NUCLEOTIDE SEQUENCE [LARGE SCALE GENOMIC DNA]</scope>
    <source>
        <strain evidence="2 3">DD2</strain>
    </source>
</reference>
<dbReference type="AlphaFoldDB" id="H6RKI3"/>
<feature type="region of interest" description="Disordered" evidence="1">
    <location>
        <begin position="41"/>
        <end position="72"/>
    </location>
</feature>
<organism evidence="2 3">
    <name type="scientific">Blastococcus saxobsidens (strain DD2)</name>
    <dbReference type="NCBI Taxonomy" id="1146883"/>
    <lineage>
        <taxon>Bacteria</taxon>
        <taxon>Bacillati</taxon>
        <taxon>Actinomycetota</taxon>
        <taxon>Actinomycetes</taxon>
        <taxon>Geodermatophilales</taxon>
        <taxon>Geodermatophilaceae</taxon>
        <taxon>Blastococcus</taxon>
    </lineage>
</organism>
<dbReference type="KEGG" id="bsd:BLASA_1470"/>
<accession>H6RKI3</accession>
<evidence type="ECO:0000313" key="3">
    <source>
        <dbReference type="Proteomes" id="UP000007517"/>
    </source>
</evidence>
<dbReference type="STRING" id="1146883.BLASA_1470"/>
<gene>
    <name evidence="2" type="ordered locus">BLASA_1470</name>
</gene>
<sequence>MTLCPADACGDGSRRAALGPWDADAGRASMPWDVHATPSVPISEGTTWPQIGFRPLPDLAGGWSAGDSRDEG</sequence>
<evidence type="ECO:0000256" key="1">
    <source>
        <dbReference type="SAM" id="MobiDB-lite"/>
    </source>
</evidence>
<dbReference type="EMBL" id="FO117623">
    <property type="protein sequence ID" value="CCG02402.1"/>
    <property type="molecule type" value="Genomic_DNA"/>
</dbReference>
<dbReference type="Proteomes" id="UP000007517">
    <property type="component" value="Chromosome"/>
</dbReference>
<evidence type="ECO:0000313" key="2">
    <source>
        <dbReference type="EMBL" id="CCG02402.1"/>
    </source>
</evidence>